<dbReference type="SUPFAM" id="SSF53448">
    <property type="entry name" value="Nucleotide-diphospho-sugar transferases"/>
    <property type="match status" value="1"/>
</dbReference>
<feature type="transmembrane region" description="Helical" evidence="1">
    <location>
        <begin position="12"/>
        <end position="34"/>
    </location>
</feature>
<dbReference type="KEGG" id="alkq:M9189_00920"/>
<sequence>MSPGPDYLFDLILGILALFFAVYLAVIFLLAIIWRFRERSELASISQSTSVSVVVAYRNEISNLPGFIAALSAQTDFDGNIELIAVNDHSDDGGDVWMASQVFARGRMILIDAQGSGKKAAIREGIEAASGELIVSCDADCVPGPEWIITIVTKYRQDDADMLAGPVRMLPGDTLIGQYDAIDYYSLQVSSAAAIKAGFPVFCSAANMAFRKSAWEEAQGLMDGQNYLSGDDVFLLHAFKKLGKRIVFISDPGAVVDTFSSGSIATCFRQRVRWGGKSRGYKDVASIILALTVFGANLFLLVLLIPVITGSFPFWLLASSFGIKAVTDYLLLSGGKRVFKVTLPFYRYVLIAVIYPFVLVLTASGALLLAEQWKKKAVTSQSL</sequence>
<dbReference type="Pfam" id="PF13641">
    <property type="entry name" value="Glyco_tranf_2_3"/>
    <property type="match status" value="1"/>
</dbReference>
<dbReference type="InterPro" id="IPR050834">
    <property type="entry name" value="Glycosyltransf_2"/>
</dbReference>
<dbReference type="Proteomes" id="UP001056426">
    <property type="component" value="Chromosome"/>
</dbReference>
<reference evidence="2" key="2">
    <citation type="submission" date="2022-06" db="EMBL/GenBank/DDBJ databases">
        <title>Xiashengella guii gen. nov. sp. nov., a bacterium isolated form anaerobic digestion tank.</title>
        <authorList>
            <person name="Huang H."/>
        </authorList>
    </citation>
    <scope>NUCLEOTIDE SEQUENCE</scope>
    <source>
        <strain evidence="2">Ai-910</strain>
    </source>
</reference>
<evidence type="ECO:0000313" key="2">
    <source>
        <dbReference type="EMBL" id="URW79919.1"/>
    </source>
</evidence>
<name>A0A9J6ZQN3_9BACT</name>
<gene>
    <name evidence="2" type="ORF">M9189_00920</name>
</gene>
<keyword evidence="2" id="KW-0808">Transferase</keyword>
<keyword evidence="1" id="KW-0812">Transmembrane</keyword>
<dbReference type="EMBL" id="CP098400">
    <property type="protein sequence ID" value="URW79919.1"/>
    <property type="molecule type" value="Genomic_DNA"/>
</dbReference>
<dbReference type="PANTHER" id="PTHR43685:SF3">
    <property type="entry name" value="SLR2126 PROTEIN"/>
    <property type="match status" value="1"/>
</dbReference>
<keyword evidence="1" id="KW-1133">Transmembrane helix</keyword>
<dbReference type="AlphaFoldDB" id="A0A9J6ZQN3"/>
<dbReference type="InterPro" id="IPR029044">
    <property type="entry name" value="Nucleotide-diphossugar_trans"/>
</dbReference>
<keyword evidence="1" id="KW-0472">Membrane</keyword>
<feature type="transmembrane region" description="Helical" evidence="1">
    <location>
        <begin position="287"/>
        <end position="308"/>
    </location>
</feature>
<protein>
    <submittedName>
        <fullName evidence="2">Glycosyltransferase</fullName>
        <ecNumber evidence="2">2.4.-.-</ecNumber>
    </submittedName>
</protein>
<proteinExistence type="predicted"/>
<evidence type="ECO:0000313" key="3">
    <source>
        <dbReference type="Proteomes" id="UP001056426"/>
    </source>
</evidence>
<dbReference type="RefSeq" id="WP_250724031.1">
    <property type="nucleotide sequence ID" value="NZ_CP098400.1"/>
</dbReference>
<keyword evidence="3" id="KW-1185">Reference proteome</keyword>
<accession>A0A9J6ZQN3</accession>
<keyword evidence="2" id="KW-0328">Glycosyltransferase</keyword>
<reference evidence="2" key="1">
    <citation type="submission" date="2022-05" db="EMBL/GenBank/DDBJ databases">
        <authorList>
            <person name="Sun X."/>
        </authorList>
    </citation>
    <scope>NUCLEOTIDE SEQUENCE</scope>
    <source>
        <strain evidence="2">Ai-910</strain>
    </source>
</reference>
<dbReference type="Gene3D" id="3.90.550.10">
    <property type="entry name" value="Spore Coat Polysaccharide Biosynthesis Protein SpsA, Chain A"/>
    <property type="match status" value="1"/>
</dbReference>
<dbReference type="GO" id="GO:0016757">
    <property type="term" value="F:glycosyltransferase activity"/>
    <property type="evidence" value="ECO:0007669"/>
    <property type="project" value="UniProtKB-KW"/>
</dbReference>
<feature type="transmembrane region" description="Helical" evidence="1">
    <location>
        <begin position="314"/>
        <end position="333"/>
    </location>
</feature>
<evidence type="ECO:0000256" key="1">
    <source>
        <dbReference type="SAM" id="Phobius"/>
    </source>
</evidence>
<organism evidence="2 3">
    <name type="scientific">Xiashengella succiniciproducens</name>
    <dbReference type="NCBI Taxonomy" id="2949635"/>
    <lineage>
        <taxon>Bacteria</taxon>
        <taxon>Pseudomonadati</taxon>
        <taxon>Bacteroidota</taxon>
        <taxon>Bacteroidia</taxon>
        <taxon>Marinilabiliales</taxon>
        <taxon>Marinilabiliaceae</taxon>
        <taxon>Xiashengella</taxon>
    </lineage>
</organism>
<dbReference type="EC" id="2.4.-.-" evidence="2"/>
<dbReference type="PANTHER" id="PTHR43685">
    <property type="entry name" value="GLYCOSYLTRANSFERASE"/>
    <property type="match status" value="1"/>
</dbReference>
<feature type="transmembrane region" description="Helical" evidence="1">
    <location>
        <begin position="345"/>
        <end position="370"/>
    </location>
</feature>